<feature type="transmembrane region" description="Helical" evidence="1">
    <location>
        <begin position="38"/>
        <end position="59"/>
    </location>
</feature>
<dbReference type="Proteomes" id="UP001160130">
    <property type="component" value="Unassembled WGS sequence"/>
</dbReference>
<reference evidence="2 3" key="1">
    <citation type="submission" date="2023-04" db="EMBL/GenBank/DDBJ databases">
        <title>Forest soil microbial communities from Buena Vista Peninsula, Colon Province, Panama.</title>
        <authorList>
            <person name="Bouskill N."/>
        </authorList>
    </citation>
    <scope>NUCLEOTIDE SEQUENCE [LARGE SCALE GENOMIC DNA]</scope>
    <source>
        <strain evidence="2 3">AC80</strain>
    </source>
</reference>
<organism evidence="2 3">
    <name type="scientific">Mycolicibacterium frederiksbergense</name>
    <dbReference type="NCBI Taxonomy" id="117567"/>
    <lineage>
        <taxon>Bacteria</taxon>
        <taxon>Bacillati</taxon>
        <taxon>Actinomycetota</taxon>
        <taxon>Actinomycetes</taxon>
        <taxon>Mycobacteriales</taxon>
        <taxon>Mycobacteriaceae</taxon>
        <taxon>Mycolicibacterium</taxon>
    </lineage>
</organism>
<accession>A0ABT6L781</accession>
<evidence type="ECO:0000256" key="1">
    <source>
        <dbReference type="SAM" id="Phobius"/>
    </source>
</evidence>
<evidence type="ECO:0000313" key="2">
    <source>
        <dbReference type="EMBL" id="MDH6198808.1"/>
    </source>
</evidence>
<dbReference type="RefSeq" id="WP_280835364.1">
    <property type="nucleotide sequence ID" value="NZ_JARXVE010000012.1"/>
</dbReference>
<gene>
    <name evidence="2" type="ORF">M2272_005468</name>
</gene>
<keyword evidence="3" id="KW-1185">Reference proteome</keyword>
<feature type="transmembrane region" description="Helical" evidence="1">
    <location>
        <begin position="108"/>
        <end position="136"/>
    </location>
</feature>
<sequence>MGVAAMLLLGWAVGTGPTPIDSWFLRLGEAMGEWSGVFLVFTEEWVLVVTLAVLVAVVLRRRQWRLAVATLVSPLLAIAAVQVCKRIFGREKGGELAYPSGHSVTVVVVMGLLVVVAGGVLWAVILAVSVSALGMFGQAITYHYFTDTIGAALLGTAVVCLVATVSGAGVVRSRHRPAST</sequence>
<keyword evidence="1" id="KW-0472">Membrane</keyword>
<keyword evidence="1" id="KW-0812">Transmembrane</keyword>
<feature type="transmembrane region" description="Helical" evidence="1">
    <location>
        <begin position="148"/>
        <end position="171"/>
    </location>
</feature>
<evidence type="ECO:0000313" key="3">
    <source>
        <dbReference type="Proteomes" id="UP001160130"/>
    </source>
</evidence>
<dbReference type="SUPFAM" id="SSF48317">
    <property type="entry name" value="Acid phosphatase/Vanadium-dependent haloperoxidase"/>
    <property type="match status" value="1"/>
</dbReference>
<name>A0ABT6L781_9MYCO</name>
<keyword evidence="1" id="KW-1133">Transmembrane helix</keyword>
<feature type="transmembrane region" description="Helical" evidence="1">
    <location>
        <begin position="66"/>
        <end position="88"/>
    </location>
</feature>
<dbReference type="InterPro" id="IPR036938">
    <property type="entry name" value="PAP2/HPO_sf"/>
</dbReference>
<proteinExistence type="predicted"/>
<protein>
    <submittedName>
        <fullName evidence="2">Membrane-associated phospholipid phosphatase</fullName>
    </submittedName>
</protein>
<comment type="caution">
    <text evidence="2">The sequence shown here is derived from an EMBL/GenBank/DDBJ whole genome shotgun (WGS) entry which is preliminary data.</text>
</comment>
<dbReference type="EMBL" id="JARXVE010000012">
    <property type="protein sequence ID" value="MDH6198808.1"/>
    <property type="molecule type" value="Genomic_DNA"/>
</dbReference>
<dbReference type="Gene3D" id="1.20.144.10">
    <property type="entry name" value="Phosphatidic acid phosphatase type 2/haloperoxidase"/>
    <property type="match status" value="1"/>
</dbReference>